<dbReference type="Proteomes" id="UP001596481">
    <property type="component" value="Unassembled WGS sequence"/>
</dbReference>
<dbReference type="Pfam" id="PF02589">
    <property type="entry name" value="LUD_dom"/>
    <property type="match status" value="1"/>
</dbReference>
<dbReference type="SUPFAM" id="SSF100950">
    <property type="entry name" value="NagB/RpiA/CoA transferase-like"/>
    <property type="match status" value="1"/>
</dbReference>
<dbReference type="Gene3D" id="3.40.50.10420">
    <property type="entry name" value="NagB/RpiA/CoA transferase-like"/>
    <property type="match status" value="1"/>
</dbReference>
<proteinExistence type="predicted"/>
<feature type="domain" description="LUD" evidence="1">
    <location>
        <begin position="69"/>
        <end position="170"/>
    </location>
</feature>
<dbReference type="InterPro" id="IPR003741">
    <property type="entry name" value="LUD_dom"/>
</dbReference>
<sequence>MPTAALSQFEASLSEGGVSSSRVDASSFQRHIEELVDAPAVGVALDDEFDDPALSLSETSVTIDPTPAALTNATIGITASSLGVADYGSLVLTPTDSGSELVSLFVERHIAVIRESDIHESMESAIDSIATAFTRSPQSAIIATGPSATADMGALVKGAHGPRDVHVVVVTEGEE</sequence>
<reference evidence="2 3" key="1">
    <citation type="journal article" date="2019" name="Int. J. Syst. Evol. Microbiol.">
        <title>The Global Catalogue of Microorganisms (GCM) 10K type strain sequencing project: providing services to taxonomists for standard genome sequencing and annotation.</title>
        <authorList>
            <consortium name="The Broad Institute Genomics Platform"/>
            <consortium name="The Broad Institute Genome Sequencing Center for Infectious Disease"/>
            <person name="Wu L."/>
            <person name="Ma J."/>
        </authorList>
    </citation>
    <scope>NUCLEOTIDE SEQUENCE [LARGE SCALE GENOMIC DNA]</scope>
    <source>
        <strain evidence="2 3">DSM 29988</strain>
    </source>
</reference>
<dbReference type="InterPro" id="IPR024185">
    <property type="entry name" value="FTHF_cligase-like_sf"/>
</dbReference>
<evidence type="ECO:0000313" key="2">
    <source>
        <dbReference type="EMBL" id="MFC7203132.1"/>
    </source>
</evidence>
<dbReference type="PANTHER" id="PTHR43682:SF1">
    <property type="entry name" value="LACTATE UTILIZATION PROTEIN C"/>
    <property type="match status" value="1"/>
</dbReference>
<protein>
    <submittedName>
        <fullName evidence="2">LUD domain-containing protein</fullName>
    </submittedName>
</protein>
<dbReference type="InterPro" id="IPR037171">
    <property type="entry name" value="NagB/RpiA_transferase-like"/>
</dbReference>
<organism evidence="2 3">
    <name type="scientific">Haloferax namakaokahaiae</name>
    <dbReference type="NCBI Taxonomy" id="1748331"/>
    <lineage>
        <taxon>Archaea</taxon>
        <taxon>Methanobacteriati</taxon>
        <taxon>Methanobacteriota</taxon>
        <taxon>Stenosarchaea group</taxon>
        <taxon>Halobacteria</taxon>
        <taxon>Halobacteriales</taxon>
        <taxon>Haloferacaceae</taxon>
        <taxon>Haloferax</taxon>
    </lineage>
</organism>
<dbReference type="RefSeq" id="WP_390222449.1">
    <property type="nucleotide sequence ID" value="NZ_JBHTAA010000002.1"/>
</dbReference>
<keyword evidence="3" id="KW-1185">Reference proteome</keyword>
<comment type="caution">
    <text evidence="2">The sequence shown here is derived from an EMBL/GenBank/DDBJ whole genome shotgun (WGS) entry which is preliminary data.</text>
</comment>
<name>A0ABD5ZD88_9EURY</name>
<evidence type="ECO:0000313" key="3">
    <source>
        <dbReference type="Proteomes" id="UP001596481"/>
    </source>
</evidence>
<gene>
    <name evidence="2" type="ORF">ACFQJC_06375</name>
</gene>
<dbReference type="AlphaFoldDB" id="A0ABD5ZD88"/>
<dbReference type="PANTHER" id="PTHR43682">
    <property type="entry name" value="LACTATE UTILIZATION PROTEIN C"/>
    <property type="match status" value="1"/>
</dbReference>
<dbReference type="EMBL" id="JBHTAA010000002">
    <property type="protein sequence ID" value="MFC7203132.1"/>
    <property type="molecule type" value="Genomic_DNA"/>
</dbReference>
<evidence type="ECO:0000259" key="1">
    <source>
        <dbReference type="Pfam" id="PF02589"/>
    </source>
</evidence>
<accession>A0ABD5ZD88</accession>